<organism evidence="1 2">
    <name type="scientific">Candidatus Magnetoglobus multicellularis str. Araruama</name>
    <dbReference type="NCBI Taxonomy" id="890399"/>
    <lineage>
        <taxon>Bacteria</taxon>
        <taxon>Pseudomonadati</taxon>
        <taxon>Thermodesulfobacteriota</taxon>
        <taxon>Desulfobacteria</taxon>
        <taxon>Desulfobacterales</taxon>
        <taxon>Desulfobacteraceae</taxon>
        <taxon>Candidatus Magnetoglobus</taxon>
    </lineage>
</organism>
<proteinExistence type="predicted"/>
<evidence type="ECO:0000313" key="2">
    <source>
        <dbReference type="Proteomes" id="UP000189670"/>
    </source>
</evidence>
<comment type="caution">
    <text evidence="1">The sequence shown here is derived from an EMBL/GenBank/DDBJ whole genome shotgun (WGS) entry which is preliminary data.</text>
</comment>
<protein>
    <submittedName>
        <fullName evidence="1">Uncharacterized protein</fullName>
    </submittedName>
</protein>
<dbReference type="Proteomes" id="UP000189670">
    <property type="component" value="Unassembled WGS sequence"/>
</dbReference>
<dbReference type="EMBL" id="ATBP01000139">
    <property type="protein sequence ID" value="ETR72515.1"/>
    <property type="molecule type" value="Genomic_DNA"/>
</dbReference>
<reference evidence="2" key="1">
    <citation type="submission" date="2012-11" db="EMBL/GenBank/DDBJ databases">
        <authorList>
            <person name="Lucero-Rivera Y.E."/>
            <person name="Tovar-Ramirez D."/>
        </authorList>
    </citation>
    <scope>NUCLEOTIDE SEQUENCE [LARGE SCALE GENOMIC DNA]</scope>
    <source>
        <strain evidence="2">Araruama</strain>
    </source>
</reference>
<evidence type="ECO:0000313" key="1">
    <source>
        <dbReference type="EMBL" id="ETR72515.1"/>
    </source>
</evidence>
<accession>A0A1V1PCW0</accession>
<name>A0A1V1PCW0_9BACT</name>
<sequence>MSNALDSDPKRANAYYQILKNRGLTQAQENKILAELHGDHNHDVLDLHKINQPIHKDHLYSYSDLIFLQQQTRPYVAYQNYLKSLDELLDQDRKREDDGFPRKIRVGRLVRPGKGGKEKLWLYPQQLRKN</sequence>
<gene>
    <name evidence="1" type="ORF">OMM_07464</name>
</gene>
<dbReference type="AlphaFoldDB" id="A0A1V1PCW0"/>